<accession>A0ABY9Y3I3</accession>
<organism evidence="1 2">
    <name type="scientific">Thalassobellus suaedae</name>
    <dbReference type="NCBI Taxonomy" id="3074124"/>
    <lineage>
        <taxon>Bacteria</taxon>
        <taxon>Pseudomonadati</taxon>
        <taxon>Bacteroidota</taxon>
        <taxon>Flavobacteriia</taxon>
        <taxon>Flavobacteriales</taxon>
        <taxon>Flavobacteriaceae</taxon>
        <taxon>Thalassobellus</taxon>
    </lineage>
</organism>
<proteinExistence type="predicted"/>
<evidence type="ECO:0000313" key="1">
    <source>
        <dbReference type="EMBL" id="WNH12404.1"/>
    </source>
</evidence>
<protein>
    <submittedName>
        <fullName evidence="1">Uncharacterized protein</fullName>
    </submittedName>
</protein>
<keyword evidence="2" id="KW-1185">Reference proteome</keyword>
<dbReference type="RefSeq" id="WP_415862385.1">
    <property type="nucleotide sequence ID" value="NZ_CP134536.1"/>
</dbReference>
<dbReference type="EMBL" id="CP134536">
    <property type="protein sequence ID" value="WNH12404.1"/>
    <property type="molecule type" value="Genomic_DNA"/>
</dbReference>
<sequence length="138" mass="16671">MLNRNADYWLNHLSNKLLFILLKEKSKYWFSIEDTFYRHINEIYNKMQSANYELKNLTPTLDKLNNDFNEIKSLLKEYLLTINIEKNRSVELFFRKFNEGNNLLNGELHIINFNYTGTIKNTTYLKKHYTCITQFTVL</sequence>
<dbReference type="Proteomes" id="UP001303407">
    <property type="component" value="Chromosome"/>
</dbReference>
<name>A0ABY9Y3I3_9FLAO</name>
<reference evidence="1 2" key="1">
    <citation type="submission" date="2023-09" db="EMBL/GenBank/DDBJ databases">
        <title>Thalassobella suaedae gen. nov., sp. nov., a marine bacterium of the family Flavobacteriaceae isolated from a halophyte Suaeda japonica.</title>
        <authorList>
            <person name="Lee S.Y."/>
            <person name="Hwang C.Y."/>
        </authorList>
    </citation>
    <scope>NUCLEOTIDE SEQUENCE [LARGE SCALE GENOMIC DNA]</scope>
    <source>
        <strain evidence="1 2">HL-DH10</strain>
    </source>
</reference>
<gene>
    <name evidence="1" type="ORF">RHP49_16135</name>
</gene>
<evidence type="ECO:0000313" key="2">
    <source>
        <dbReference type="Proteomes" id="UP001303407"/>
    </source>
</evidence>